<dbReference type="SUPFAM" id="SSF56112">
    <property type="entry name" value="Protein kinase-like (PK-like)"/>
    <property type="match status" value="1"/>
</dbReference>
<evidence type="ECO:0000256" key="3">
    <source>
        <dbReference type="ARBA" id="ARBA00022679"/>
    </source>
</evidence>
<feature type="compositionally biased region" description="Basic residues" evidence="7">
    <location>
        <begin position="368"/>
        <end position="377"/>
    </location>
</feature>
<dbReference type="GO" id="GO:0005524">
    <property type="term" value="F:ATP binding"/>
    <property type="evidence" value="ECO:0007669"/>
    <property type="project" value="UniProtKB-KW"/>
</dbReference>
<dbReference type="InterPro" id="IPR011009">
    <property type="entry name" value="Kinase-like_dom_sf"/>
</dbReference>
<proteinExistence type="predicted"/>
<feature type="region of interest" description="Disordered" evidence="7">
    <location>
        <begin position="261"/>
        <end position="405"/>
    </location>
</feature>
<dbReference type="RefSeq" id="WP_179787372.1">
    <property type="nucleotide sequence ID" value="NZ_BAAARR010000010.1"/>
</dbReference>
<name>A0A852Z8Y0_9ACTN</name>
<keyword evidence="10" id="KW-1185">Reference proteome</keyword>
<dbReference type="Proteomes" id="UP000579605">
    <property type="component" value="Unassembled WGS sequence"/>
</dbReference>
<gene>
    <name evidence="9" type="ORF">F4554_002325</name>
</gene>
<accession>A0A852Z8Y0</accession>
<dbReference type="Gene3D" id="3.30.200.20">
    <property type="entry name" value="Phosphorylase Kinase, domain 1"/>
    <property type="match status" value="1"/>
</dbReference>
<dbReference type="GO" id="GO:0004674">
    <property type="term" value="F:protein serine/threonine kinase activity"/>
    <property type="evidence" value="ECO:0007669"/>
    <property type="project" value="UniProtKB-KW"/>
</dbReference>
<keyword evidence="3" id="KW-0808">Transferase</keyword>
<feature type="domain" description="Protein kinase" evidence="8">
    <location>
        <begin position="10"/>
        <end position="250"/>
    </location>
</feature>
<dbReference type="CDD" id="cd14014">
    <property type="entry name" value="STKc_PknB_like"/>
    <property type="match status" value="1"/>
</dbReference>
<keyword evidence="2" id="KW-0723">Serine/threonine-protein kinase</keyword>
<feature type="compositionally biased region" description="Low complexity" evidence="7">
    <location>
        <begin position="289"/>
        <end position="308"/>
    </location>
</feature>
<feature type="compositionally biased region" description="Acidic residues" evidence="7">
    <location>
        <begin position="385"/>
        <end position="402"/>
    </location>
</feature>
<feature type="compositionally biased region" description="Low complexity" evidence="7">
    <location>
        <begin position="315"/>
        <end position="327"/>
    </location>
</feature>
<feature type="compositionally biased region" description="Gly residues" evidence="7">
    <location>
        <begin position="270"/>
        <end position="288"/>
    </location>
</feature>
<evidence type="ECO:0000256" key="1">
    <source>
        <dbReference type="ARBA" id="ARBA00012513"/>
    </source>
</evidence>
<evidence type="ECO:0000313" key="9">
    <source>
        <dbReference type="EMBL" id="NYH89687.1"/>
    </source>
</evidence>
<evidence type="ECO:0000256" key="6">
    <source>
        <dbReference type="ARBA" id="ARBA00022840"/>
    </source>
</evidence>
<protein>
    <recommendedName>
        <fullName evidence="1">non-specific serine/threonine protein kinase</fullName>
        <ecNumber evidence="1">2.7.11.1</ecNumber>
    </recommendedName>
</protein>
<feature type="compositionally biased region" description="Low complexity" evidence="7">
    <location>
        <begin position="339"/>
        <end position="354"/>
    </location>
</feature>
<dbReference type="EMBL" id="JACBZH010000001">
    <property type="protein sequence ID" value="NYH89687.1"/>
    <property type="molecule type" value="Genomic_DNA"/>
</dbReference>
<dbReference type="EC" id="2.7.11.1" evidence="1"/>
<dbReference type="Gene3D" id="1.10.510.10">
    <property type="entry name" value="Transferase(Phosphotransferase) domain 1"/>
    <property type="match status" value="1"/>
</dbReference>
<comment type="caution">
    <text evidence="9">The sequence shown here is derived from an EMBL/GenBank/DDBJ whole genome shotgun (WGS) entry which is preliminary data.</text>
</comment>
<keyword evidence="6" id="KW-0067">ATP-binding</keyword>
<reference evidence="9 10" key="1">
    <citation type="submission" date="2020-07" db="EMBL/GenBank/DDBJ databases">
        <title>Sequencing the genomes of 1000 actinobacteria strains.</title>
        <authorList>
            <person name="Klenk H.-P."/>
        </authorList>
    </citation>
    <scope>NUCLEOTIDE SEQUENCE [LARGE SCALE GENOMIC DNA]</scope>
    <source>
        <strain evidence="9 10">DSM 18448</strain>
    </source>
</reference>
<keyword evidence="5" id="KW-0418">Kinase</keyword>
<dbReference type="PROSITE" id="PS00109">
    <property type="entry name" value="PROTEIN_KINASE_TYR"/>
    <property type="match status" value="1"/>
</dbReference>
<dbReference type="PROSITE" id="PS50011">
    <property type="entry name" value="PROTEIN_KINASE_DOM"/>
    <property type="match status" value="1"/>
</dbReference>
<dbReference type="Pfam" id="PF00069">
    <property type="entry name" value="Pkinase"/>
    <property type="match status" value="1"/>
</dbReference>
<organism evidence="9 10">
    <name type="scientific">Actinopolymorpha rutila</name>
    <dbReference type="NCBI Taxonomy" id="446787"/>
    <lineage>
        <taxon>Bacteria</taxon>
        <taxon>Bacillati</taxon>
        <taxon>Actinomycetota</taxon>
        <taxon>Actinomycetes</taxon>
        <taxon>Propionibacteriales</taxon>
        <taxon>Actinopolymorphaceae</taxon>
        <taxon>Actinopolymorpha</taxon>
    </lineage>
</organism>
<dbReference type="InterPro" id="IPR008266">
    <property type="entry name" value="Tyr_kinase_AS"/>
</dbReference>
<dbReference type="InterPro" id="IPR000719">
    <property type="entry name" value="Prot_kinase_dom"/>
</dbReference>
<evidence type="ECO:0000256" key="4">
    <source>
        <dbReference type="ARBA" id="ARBA00022741"/>
    </source>
</evidence>
<dbReference type="AlphaFoldDB" id="A0A852Z8Y0"/>
<evidence type="ECO:0000256" key="7">
    <source>
        <dbReference type="SAM" id="MobiDB-lite"/>
    </source>
</evidence>
<evidence type="ECO:0000256" key="5">
    <source>
        <dbReference type="ARBA" id="ARBA00022777"/>
    </source>
</evidence>
<evidence type="ECO:0000313" key="10">
    <source>
        <dbReference type="Proteomes" id="UP000579605"/>
    </source>
</evidence>
<evidence type="ECO:0000259" key="8">
    <source>
        <dbReference type="PROSITE" id="PS50011"/>
    </source>
</evidence>
<sequence length="592" mass="61494">MQGDFRVDGYDIEGLLGAGPAGEVWLARELSSGAQAALKRVRPRDAGAQDEAGRIVSALESLDHPHVLRIREMLPYEREVVFVLDYAEGGSLGQLLLARPTLDPGEVVTVATAMAGALEEVHRRGVVHGDVTPENVLFTADARPLLADAGLLRLVEGGEAGTVGYSDPAGHDGTPPTPAGDVYGLAAVCYAALTGTTPEPGLGHRPLHQVAPGVPSALAHIVEAGLQTQPAQRPAMAQFGAQLAAACPSVPVRFPAGLGGEDSAQFGPNLGPGTGTGTGTGFGIGAGPTAGHASKTGTGSGSAGEAAAGWGGWDPTRGSGTGPRAGAPTPPPDFPSAYGDTDTATGGAGDATTAQDFAEDESTGRSGRSWRPRRSGRSGRAATPDSEDADEGEDSEEADDTGDAGRSGRARLLLLVGIPLLLVVVAVSGVLGWRAVREPGPDPTPTSTMAAMSPEEARWAKVLDELDIRRARAWKEWNRALLAQVYTPGSPPLNDDLDRMRDYERKGGVTSVDGLRTPIRSLHVVSQSSDRVVVDTESQLQPYRMRVDGNYYPHDGGPPKRFRITLERSGSGGWLIAASRQLTGTTPAEPSR</sequence>
<keyword evidence="4" id="KW-0547">Nucleotide-binding</keyword>
<evidence type="ECO:0000256" key="2">
    <source>
        <dbReference type="ARBA" id="ARBA00022527"/>
    </source>
</evidence>
<dbReference type="PANTHER" id="PTHR43289">
    <property type="entry name" value="MITOGEN-ACTIVATED PROTEIN KINASE KINASE KINASE 20-RELATED"/>
    <property type="match status" value="1"/>
</dbReference>
<dbReference type="PANTHER" id="PTHR43289:SF6">
    <property type="entry name" value="SERINE_THREONINE-PROTEIN KINASE NEKL-3"/>
    <property type="match status" value="1"/>
</dbReference>